<keyword evidence="1" id="KW-0472">Membrane</keyword>
<accession>A0AAV2TDZ6</accession>
<dbReference type="EMBL" id="CAXLJL010000190">
    <property type="protein sequence ID" value="CAL5134329.1"/>
    <property type="molecule type" value="Genomic_DNA"/>
</dbReference>
<name>A0AAV2TDZ6_CALDB</name>
<organism evidence="2 3">
    <name type="scientific">Calicophoron daubneyi</name>
    <name type="common">Rumen fluke</name>
    <name type="synonym">Paramphistomum daubneyi</name>
    <dbReference type="NCBI Taxonomy" id="300641"/>
    <lineage>
        <taxon>Eukaryota</taxon>
        <taxon>Metazoa</taxon>
        <taxon>Spiralia</taxon>
        <taxon>Lophotrochozoa</taxon>
        <taxon>Platyhelminthes</taxon>
        <taxon>Trematoda</taxon>
        <taxon>Digenea</taxon>
        <taxon>Plagiorchiida</taxon>
        <taxon>Pronocephalata</taxon>
        <taxon>Paramphistomoidea</taxon>
        <taxon>Paramphistomidae</taxon>
        <taxon>Calicophoron</taxon>
    </lineage>
</organism>
<dbReference type="AlphaFoldDB" id="A0AAV2TDZ6"/>
<sequence>MFSCFDIYLHNYDQLLSFPSLPRFTSVTLKASFQSPTQHNSCLNSSLPTPVSGASSILASVLSFVIFTVTISICLSVWPICAFFLCSEIERFWPDVLWSSITLFDGGSLLTH</sequence>
<keyword evidence="1" id="KW-1133">Transmembrane helix</keyword>
<gene>
    <name evidence="2" type="ORF">CDAUBV1_LOCUS7534</name>
</gene>
<reference evidence="2" key="1">
    <citation type="submission" date="2024-06" db="EMBL/GenBank/DDBJ databases">
        <authorList>
            <person name="Liu X."/>
            <person name="Lenzi L."/>
            <person name="Haldenby T S."/>
            <person name="Uol C."/>
        </authorList>
    </citation>
    <scope>NUCLEOTIDE SEQUENCE</scope>
</reference>
<comment type="caution">
    <text evidence="2">The sequence shown here is derived from an EMBL/GenBank/DDBJ whole genome shotgun (WGS) entry which is preliminary data.</text>
</comment>
<keyword evidence="1" id="KW-0812">Transmembrane</keyword>
<proteinExistence type="predicted"/>
<evidence type="ECO:0000256" key="1">
    <source>
        <dbReference type="SAM" id="Phobius"/>
    </source>
</evidence>
<evidence type="ECO:0000313" key="2">
    <source>
        <dbReference type="EMBL" id="CAL5134329.1"/>
    </source>
</evidence>
<dbReference type="Proteomes" id="UP001497525">
    <property type="component" value="Unassembled WGS sequence"/>
</dbReference>
<evidence type="ECO:0000313" key="3">
    <source>
        <dbReference type="Proteomes" id="UP001497525"/>
    </source>
</evidence>
<feature type="transmembrane region" description="Helical" evidence="1">
    <location>
        <begin position="57"/>
        <end position="85"/>
    </location>
</feature>
<protein>
    <submittedName>
        <fullName evidence="2">Uncharacterized protein</fullName>
    </submittedName>
</protein>